<evidence type="ECO:0000313" key="2">
    <source>
        <dbReference type="Proteomes" id="UP001055439"/>
    </source>
</evidence>
<dbReference type="Proteomes" id="UP001055439">
    <property type="component" value="Chromosome 4"/>
</dbReference>
<organism evidence="1 2">
    <name type="scientific">Musa troglodytarum</name>
    <name type="common">fe'i banana</name>
    <dbReference type="NCBI Taxonomy" id="320322"/>
    <lineage>
        <taxon>Eukaryota</taxon>
        <taxon>Viridiplantae</taxon>
        <taxon>Streptophyta</taxon>
        <taxon>Embryophyta</taxon>
        <taxon>Tracheophyta</taxon>
        <taxon>Spermatophyta</taxon>
        <taxon>Magnoliopsida</taxon>
        <taxon>Liliopsida</taxon>
        <taxon>Zingiberales</taxon>
        <taxon>Musaceae</taxon>
        <taxon>Musa</taxon>
    </lineage>
</organism>
<name>A0A9E7JZF1_9LILI</name>
<sequence length="182" mass="20945">MGSMIESFLATEQSSQLVCRYVRHKKNNPILTHSSPLIFTLFNLVVNLPSLSPSLSVYKYHPYLASSLGEKYHQLEAVVCDRLCVMWAYQRVARRGDWHSVHLRPHPSLMNKEKHTDGVKCRIITTVRVHDLLPMLERNQCLTMIKVVNVARSLGSSEGIHCFSLQQLLKVDLKMWCVISNW</sequence>
<evidence type="ECO:0000313" key="1">
    <source>
        <dbReference type="EMBL" id="URD98983.1"/>
    </source>
</evidence>
<reference evidence="1" key="1">
    <citation type="submission" date="2022-05" db="EMBL/GenBank/DDBJ databases">
        <title>The Musa troglodytarum L. genome provides insights into the mechanism of non-climacteric behaviour and enrichment of carotenoids.</title>
        <authorList>
            <person name="Wang J."/>
        </authorList>
    </citation>
    <scope>NUCLEOTIDE SEQUENCE</scope>
    <source>
        <tissue evidence="1">Leaf</tissue>
    </source>
</reference>
<dbReference type="EMBL" id="CP097506">
    <property type="protein sequence ID" value="URD98983.1"/>
    <property type="molecule type" value="Genomic_DNA"/>
</dbReference>
<gene>
    <name evidence="1" type="ORF">MUK42_35793</name>
</gene>
<accession>A0A9E7JZF1</accession>
<proteinExistence type="predicted"/>
<dbReference type="AlphaFoldDB" id="A0A9E7JZF1"/>
<protein>
    <submittedName>
        <fullName evidence="1">Uncharacterized protein</fullName>
    </submittedName>
</protein>
<keyword evidence="2" id="KW-1185">Reference proteome</keyword>
<dbReference type="OrthoDB" id="10509629at2759"/>